<keyword evidence="3" id="KW-1185">Reference proteome</keyword>
<evidence type="ECO:0000256" key="1">
    <source>
        <dbReference type="SAM" id="MobiDB-lite"/>
    </source>
</evidence>
<name>A0A365KCR5_9BACL</name>
<dbReference type="EMBL" id="QLZQ01000001">
    <property type="protein sequence ID" value="RAZ70071.1"/>
    <property type="molecule type" value="Genomic_DNA"/>
</dbReference>
<gene>
    <name evidence="2" type="ORF">DP119_05245</name>
</gene>
<evidence type="ECO:0000313" key="3">
    <source>
        <dbReference type="Proteomes" id="UP000251869"/>
    </source>
</evidence>
<organism evidence="2 3">
    <name type="scientific">Planococcus maitriensis</name>
    <dbReference type="NCBI Taxonomy" id="221799"/>
    <lineage>
        <taxon>Bacteria</taxon>
        <taxon>Bacillati</taxon>
        <taxon>Bacillota</taxon>
        <taxon>Bacilli</taxon>
        <taxon>Bacillales</taxon>
        <taxon>Caryophanaceae</taxon>
        <taxon>Planococcus</taxon>
    </lineage>
</organism>
<reference evidence="2 3" key="1">
    <citation type="submission" date="2018-06" db="EMBL/GenBank/DDBJ databases">
        <title>The draft genome sequences of strains SCU63 and S1.</title>
        <authorList>
            <person name="Gan L."/>
        </authorList>
    </citation>
    <scope>NUCLEOTIDE SEQUENCE [LARGE SCALE GENOMIC DNA]</scope>
    <source>
        <strain evidence="2 3">S1</strain>
    </source>
</reference>
<protein>
    <submittedName>
        <fullName evidence="2">Uncharacterized protein</fullName>
    </submittedName>
</protein>
<proteinExistence type="predicted"/>
<dbReference type="AlphaFoldDB" id="A0A365KCR5"/>
<sequence length="82" mass="9642">MGKRQLSKQGLADEPCPGSWQRDVLSRQLHGPHPVPESIRLERDEEIAEVSQKTLYLFQAFTNFYKYQLQAPAIAWYNFKWC</sequence>
<evidence type="ECO:0000313" key="2">
    <source>
        <dbReference type="EMBL" id="RAZ70071.1"/>
    </source>
</evidence>
<dbReference type="Proteomes" id="UP000251869">
    <property type="component" value="Unassembled WGS sequence"/>
</dbReference>
<feature type="region of interest" description="Disordered" evidence="1">
    <location>
        <begin position="1"/>
        <end position="20"/>
    </location>
</feature>
<comment type="caution">
    <text evidence="2">The sequence shown here is derived from an EMBL/GenBank/DDBJ whole genome shotgun (WGS) entry which is preliminary data.</text>
</comment>
<accession>A0A365KCR5</accession>